<evidence type="ECO:0008006" key="2">
    <source>
        <dbReference type="Google" id="ProtNLM"/>
    </source>
</evidence>
<evidence type="ECO:0000313" key="1">
    <source>
        <dbReference type="EMBL" id="CRZ00662.1"/>
    </source>
</evidence>
<accession>A0A0H5QGE2</accession>
<proteinExistence type="predicted"/>
<sequence length="170" mass="18963">PSVRPGLRQLFQTPNSVFGVHLALYVKQSMCCRRSNGFSLQVMKQIQGKLKEIEMVFPETTASCILSQSGELIAQQIKGNNPRVDDLVLPIASLKKAAEQFGSTLNAAKCPILHIRGNNVMFSCYEFGDNLLAFYSNLNGKETEYDTTDADTRMSIIISELRLLFQNLIV</sequence>
<reference evidence="1" key="1">
    <citation type="submission" date="2015-04" db="EMBL/GenBank/DDBJ databases">
        <title>The genome sequence of the plant pathogenic Rhizarian Plasmodiophora brassicae reveals insights in its biotrophic life cycle and the origin of chitin synthesis.</title>
        <authorList>
            <person name="Schwelm A."/>
            <person name="Fogelqvist J."/>
            <person name="Knaust A."/>
            <person name="Julke S."/>
            <person name="Lilja T."/>
            <person name="Dhandapani V."/>
            <person name="Bonilla-Rosso G."/>
            <person name="Karlsson M."/>
            <person name="Shevchenko A."/>
            <person name="Choi S.R."/>
            <person name="Kim H.G."/>
            <person name="Park J.Y."/>
            <person name="Lim Y.P."/>
            <person name="Ludwig-Muller J."/>
            <person name="Dixelius C."/>
        </authorList>
    </citation>
    <scope>NUCLEOTIDE SEQUENCE</scope>
    <source>
        <tissue evidence="1">Potato root galls</tissue>
    </source>
</reference>
<organism evidence="1">
    <name type="scientific">Spongospora subterranea</name>
    <dbReference type="NCBI Taxonomy" id="70186"/>
    <lineage>
        <taxon>Eukaryota</taxon>
        <taxon>Sar</taxon>
        <taxon>Rhizaria</taxon>
        <taxon>Endomyxa</taxon>
        <taxon>Phytomyxea</taxon>
        <taxon>Plasmodiophorida</taxon>
        <taxon>Plasmodiophoridae</taxon>
        <taxon>Spongospora</taxon>
    </lineage>
</organism>
<protein>
    <recommendedName>
        <fullName evidence="2">Roadblock/LAMTOR2 domain-containing protein</fullName>
    </recommendedName>
</protein>
<feature type="non-terminal residue" evidence="1">
    <location>
        <position position="1"/>
    </location>
</feature>
<dbReference type="EMBL" id="HACM01000220">
    <property type="protein sequence ID" value="CRZ00662.1"/>
    <property type="molecule type" value="Transcribed_RNA"/>
</dbReference>
<dbReference type="AlphaFoldDB" id="A0A0H5QGE2"/>
<name>A0A0H5QGE2_9EUKA</name>